<evidence type="ECO:0000313" key="1">
    <source>
        <dbReference type="EMBL" id="OWZ13391.1"/>
    </source>
</evidence>
<comment type="caution">
    <text evidence="1">The sequence shown here is derived from an EMBL/GenBank/DDBJ whole genome shotgun (WGS) entry which is preliminary data.</text>
</comment>
<dbReference type="OrthoDB" id="101606at2759"/>
<protein>
    <submittedName>
        <fullName evidence="1">Uncharacterized protein</fullName>
    </submittedName>
</protein>
<organism evidence="1 2">
    <name type="scientific">Phytophthora megakarya</name>
    <dbReference type="NCBI Taxonomy" id="4795"/>
    <lineage>
        <taxon>Eukaryota</taxon>
        <taxon>Sar</taxon>
        <taxon>Stramenopiles</taxon>
        <taxon>Oomycota</taxon>
        <taxon>Peronosporomycetes</taxon>
        <taxon>Peronosporales</taxon>
        <taxon>Peronosporaceae</taxon>
        <taxon>Phytophthora</taxon>
    </lineage>
</organism>
<keyword evidence="2" id="KW-1185">Reference proteome</keyword>
<reference evidence="2" key="1">
    <citation type="submission" date="2017-03" db="EMBL/GenBank/DDBJ databases">
        <title>Phytopthora megakarya and P. palmivora, two closely related causual agents of cacao black pod achieved similar genome size and gene model numbers by different mechanisms.</title>
        <authorList>
            <person name="Ali S."/>
            <person name="Shao J."/>
            <person name="Larry D.J."/>
            <person name="Kronmiller B."/>
            <person name="Shen D."/>
            <person name="Strem M.D."/>
            <person name="Melnick R.L."/>
            <person name="Guiltinan M.J."/>
            <person name="Tyler B.M."/>
            <person name="Meinhardt L.W."/>
            <person name="Bailey B.A."/>
        </authorList>
    </citation>
    <scope>NUCLEOTIDE SEQUENCE [LARGE SCALE GENOMIC DNA]</scope>
    <source>
        <strain evidence="2">zdho120</strain>
    </source>
</reference>
<sequence length="325" mass="36786">MLRSACTELGLHPQADPANNHKNGYMKLLATYRRAQLNGEVFSGFPTDRMKPKPKRIRTKPDIDSRTKDCGFKLINVVFSPAFIDRMMESGAIPSSGLQVEPVDGRTKYWRDVATAYTSGHPEFNKIAGPPGRYDGINLQLAPPLSSAILCTIWKDITTKYEECFSRWKQLGTDNAGFAHFCGDSDVLYLHDRLQIQPLQVSVDPNDFRVTKRARTDDVVMHHPDMQVTPQRIPHMQVMPPQVRERVPGTRIQQVLETNPERRRENAFEGIIYSSQAVRDTMEAIEALKRGRFDGAVIAQAEESMDAIVHVWLRELNNASQPRTG</sequence>
<proteinExistence type="predicted"/>
<dbReference type="EMBL" id="NBNE01001592">
    <property type="protein sequence ID" value="OWZ13391.1"/>
    <property type="molecule type" value="Genomic_DNA"/>
</dbReference>
<dbReference type="Proteomes" id="UP000198211">
    <property type="component" value="Unassembled WGS sequence"/>
</dbReference>
<dbReference type="AlphaFoldDB" id="A0A225W6L3"/>
<gene>
    <name evidence="1" type="ORF">PHMEG_00013294</name>
</gene>
<name>A0A225W6L3_9STRA</name>
<accession>A0A225W6L3</accession>
<evidence type="ECO:0000313" key="2">
    <source>
        <dbReference type="Proteomes" id="UP000198211"/>
    </source>
</evidence>